<sequence>MDNLPELYSVFQGEVTNIFPLTPQNIGWYFLDFELANWWHLIGYYCNTDEKYCFYPFVLSGCNGDSLWSFCSYTWFLEASQDERRRQQFRGHKMELITLEAVLNTVCTKCGCKGHFAKDCYVVPGGTKYELIPDDELPNTLLHLPEPSPDKGKAHKVRAHMYCTCFCNASSIENSLLMLCIVTRYSVEGSTSVRCSGLAMPIVH</sequence>
<evidence type="ECO:0000256" key="1">
    <source>
        <dbReference type="PROSITE-ProRule" id="PRU00047"/>
    </source>
</evidence>
<name>A0A8C4QZI8_EPTBU</name>
<reference evidence="3" key="2">
    <citation type="submission" date="2025-09" db="UniProtKB">
        <authorList>
            <consortium name="Ensembl"/>
        </authorList>
    </citation>
    <scope>IDENTIFICATION</scope>
</reference>
<feature type="domain" description="CCHC-type" evidence="2">
    <location>
        <begin position="107"/>
        <end position="120"/>
    </location>
</feature>
<dbReference type="Proteomes" id="UP000694388">
    <property type="component" value="Unplaced"/>
</dbReference>
<dbReference type="PANTHER" id="PTHR15838:SF1">
    <property type="entry name" value="ZINC FINGER CCHC DOMAIN-CONTAINING PROTEIN 17"/>
    <property type="match status" value="1"/>
</dbReference>
<dbReference type="Ensembl" id="ENSEBUT00000022125.1">
    <property type="protein sequence ID" value="ENSEBUP00000021549.1"/>
    <property type="gene ID" value="ENSEBUG00000013305.1"/>
</dbReference>
<keyword evidence="1" id="KW-0479">Metal-binding</keyword>
<evidence type="ECO:0000259" key="2">
    <source>
        <dbReference type="PROSITE" id="PS50158"/>
    </source>
</evidence>
<evidence type="ECO:0000313" key="3">
    <source>
        <dbReference type="Ensembl" id="ENSEBUP00000021549.1"/>
    </source>
</evidence>
<dbReference type="GO" id="GO:0008270">
    <property type="term" value="F:zinc ion binding"/>
    <property type="evidence" value="ECO:0007669"/>
    <property type="project" value="UniProtKB-KW"/>
</dbReference>
<dbReference type="AlphaFoldDB" id="A0A8C4QZI8"/>
<organism evidence="3 4">
    <name type="scientific">Eptatretus burgeri</name>
    <name type="common">Inshore hagfish</name>
    <dbReference type="NCBI Taxonomy" id="7764"/>
    <lineage>
        <taxon>Eukaryota</taxon>
        <taxon>Metazoa</taxon>
        <taxon>Chordata</taxon>
        <taxon>Craniata</taxon>
        <taxon>Vertebrata</taxon>
        <taxon>Cyclostomata</taxon>
        <taxon>Myxini</taxon>
        <taxon>Myxiniformes</taxon>
        <taxon>Myxinidae</taxon>
        <taxon>Eptatretinae</taxon>
        <taxon>Eptatretus</taxon>
    </lineage>
</organism>
<keyword evidence="1" id="KW-0862">Zinc</keyword>
<dbReference type="InterPro" id="IPR001878">
    <property type="entry name" value="Znf_CCHC"/>
</dbReference>
<dbReference type="PROSITE" id="PS50158">
    <property type="entry name" value="ZF_CCHC"/>
    <property type="match status" value="1"/>
</dbReference>
<dbReference type="GO" id="GO:0003723">
    <property type="term" value="F:RNA binding"/>
    <property type="evidence" value="ECO:0007669"/>
    <property type="project" value="TreeGrafter"/>
</dbReference>
<dbReference type="PANTHER" id="PTHR15838">
    <property type="entry name" value="NUCLEOLAR PROTEIN OF 40 KDA"/>
    <property type="match status" value="1"/>
</dbReference>
<evidence type="ECO:0000313" key="4">
    <source>
        <dbReference type="Proteomes" id="UP000694388"/>
    </source>
</evidence>
<keyword evidence="4" id="KW-1185">Reference proteome</keyword>
<proteinExistence type="predicted"/>
<accession>A0A8C4QZI8</accession>
<reference evidence="3" key="1">
    <citation type="submission" date="2025-08" db="UniProtKB">
        <authorList>
            <consortium name="Ensembl"/>
        </authorList>
    </citation>
    <scope>IDENTIFICATION</scope>
</reference>
<protein>
    <recommendedName>
        <fullName evidence="2">CCHC-type domain-containing protein</fullName>
    </recommendedName>
</protein>
<keyword evidence="1" id="KW-0863">Zinc-finger</keyword>
<dbReference type="GO" id="GO:0043489">
    <property type="term" value="P:RNA stabilization"/>
    <property type="evidence" value="ECO:0007669"/>
    <property type="project" value="TreeGrafter"/>
</dbReference>